<evidence type="ECO:0000259" key="4">
    <source>
        <dbReference type="Pfam" id="PF08241"/>
    </source>
</evidence>
<evidence type="ECO:0000313" key="6">
    <source>
        <dbReference type="Proteomes" id="UP000270094"/>
    </source>
</evidence>
<dbReference type="OrthoDB" id="411785at2759"/>
<feature type="domain" description="Methyltransferase type 11" evidence="4">
    <location>
        <begin position="12"/>
        <end position="119"/>
    </location>
</feature>
<name>A0A3P7L6B0_STRVU</name>
<sequence length="185" mass="21410">MVWRIDRKFRILHIGCGSSQMSMQLYDMGYKNITNVDYSQVLIENSQSLYPNMKRVYDDIRSLATIPSCSFDVVLEKATIEALLVKEKSPWSSSEEALATVESIFKAVARVLTSDGVFVSISFIQPYFRVPALLRVRDWSVTVKDFGEFFQYFIYVMQRGKGAPREMIERYAHIAPQWSRPLLNK</sequence>
<organism evidence="5 6">
    <name type="scientific">Strongylus vulgaris</name>
    <name type="common">Blood worm</name>
    <dbReference type="NCBI Taxonomy" id="40348"/>
    <lineage>
        <taxon>Eukaryota</taxon>
        <taxon>Metazoa</taxon>
        <taxon>Ecdysozoa</taxon>
        <taxon>Nematoda</taxon>
        <taxon>Chromadorea</taxon>
        <taxon>Rhabditida</taxon>
        <taxon>Rhabditina</taxon>
        <taxon>Rhabditomorpha</taxon>
        <taxon>Strongyloidea</taxon>
        <taxon>Strongylidae</taxon>
        <taxon>Strongylus</taxon>
    </lineage>
</organism>
<evidence type="ECO:0000313" key="5">
    <source>
        <dbReference type="EMBL" id="VDM78265.1"/>
    </source>
</evidence>
<dbReference type="Gene3D" id="3.40.50.150">
    <property type="entry name" value="Vaccinia Virus protein VP39"/>
    <property type="match status" value="1"/>
</dbReference>
<dbReference type="InterPro" id="IPR013216">
    <property type="entry name" value="Methyltransf_11"/>
</dbReference>
<gene>
    <name evidence="5" type="ORF">SVUK_LOCUS13263</name>
</gene>
<dbReference type="InterPro" id="IPR051419">
    <property type="entry name" value="Lys/N-term_MeTrsfase_sf"/>
</dbReference>
<dbReference type="Pfam" id="PF08241">
    <property type="entry name" value="Methyltransf_11"/>
    <property type="match status" value="1"/>
</dbReference>
<dbReference type="PANTHER" id="PTHR12176">
    <property type="entry name" value="SAM-DEPENDENT METHYLTRANSFERASE SUPERFAMILY PROTEIN"/>
    <property type="match status" value="1"/>
</dbReference>
<dbReference type="Proteomes" id="UP000270094">
    <property type="component" value="Unassembled WGS sequence"/>
</dbReference>
<evidence type="ECO:0000256" key="2">
    <source>
        <dbReference type="ARBA" id="ARBA00022603"/>
    </source>
</evidence>
<dbReference type="EMBL" id="UYYB01101439">
    <property type="protein sequence ID" value="VDM78265.1"/>
    <property type="molecule type" value="Genomic_DNA"/>
</dbReference>
<dbReference type="GO" id="GO:0032259">
    <property type="term" value="P:methylation"/>
    <property type="evidence" value="ECO:0007669"/>
    <property type="project" value="UniProtKB-KW"/>
</dbReference>
<protein>
    <recommendedName>
        <fullName evidence="4">Methyltransferase type 11 domain-containing protein</fullName>
    </recommendedName>
</protein>
<keyword evidence="3" id="KW-0808">Transferase</keyword>
<proteinExistence type="inferred from homology"/>
<evidence type="ECO:0000256" key="1">
    <source>
        <dbReference type="ARBA" id="ARBA00008361"/>
    </source>
</evidence>
<dbReference type="PANTHER" id="PTHR12176:SF80">
    <property type="entry name" value="EEF1A LYSINE METHYLTRANSFERASE 4"/>
    <property type="match status" value="1"/>
</dbReference>
<dbReference type="InterPro" id="IPR029063">
    <property type="entry name" value="SAM-dependent_MTases_sf"/>
</dbReference>
<reference evidence="5 6" key="1">
    <citation type="submission" date="2018-11" db="EMBL/GenBank/DDBJ databases">
        <authorList>
            <consortium name="Pathogen Informatics"/>
        </authorList>
    </citation>
    <scope>NUCLEOTIDE SEQUENCE [LARGE SCALE GENOMIC DNA]</scope>
</reference>
<keyword evidence="2" id="KW-0489">Methyltransferase</keyword>
<accession>A0A3P7L6B0</accession>
<comment type="similarity">
    <text evidence="1">Belongs to the methyltransferase superfamily.</text>
</comment>
<dbReference type="CDD" id="cd02440">
    <property type="entry name" value="AdoMet_MTases"/>
    <property type="match status" value="1"/>
</dbReference>
<dbReference type="AlphaFoldDB" id="A0A3P7L6B0"/>
<dbReference type="SUPFAM" id="SSF53335">
    <property type="entry name" value="S-adenosyl-L-methionine-dependent methyltransferases"/>
    <property type="match status" value="1"/>
</dbReference>
<dbReference type="GO" id="GO:0008757">
    <property type="term" value="F:S-adenosylmethionine-dependent methyltransferase activity"/>
    <property type="evidence" value="ECO:0007669"/>
    <property type="project" value="InterPro"/>
</dbReference>
<keyword evidence="6" id="KW-1185">Reference proteome</keyword>
<evidence type="ECO:0000256" key="3">
    <source>
        <dbReference type="ARBA" id="ARBA00022679"/>
    </source>
</evidence>